<proteinExistence type="predicted"/>
<feature type="domain" description="Nuclear receptor" evidence="10">
    <location>
        <begin position="96"/>
        <end position="173"/>
    </location>
</feature>
<dbReference type="InterPro" id="IPR013088">
    <property type="entry name" value="Znf_NHR/GATA"/>
</dbReference>
<evidence type="ECO:0000256" key="4">
    <source>
        <dbReference type="ARBA" id="ARBA00023015"/>
    </source>
</evidence>
<keyword evidence="5" id="KW-0238">DNA-binding</keyword>
<dbReference type="GO" id="GO:0045944">
    <property type="term" value="P:positive regulation of transcription by RNA polymerase II"/>
    <property type="evidence" value="ECO:0007669"/>
    <property type="project" value="TreeGrafter"/>
</dbReference>
<dbReference type="SUPFAM" id="SSF57716">
    <property type="entry name" value="Glucocorticoid receptor-like (DNA-binding domain)"/>
    <property type="match status" value="1"/>
</dbReference>
<feature type="non-terminal residue" evidence="12">
    <location>
        <position position="1"/>
    </location>
</feature>
<keyword evidence="8" id="KW-0539">Nucleus</keyword>
<dbReference type="GO" id="GO:0004879">
    <property type="term" value="F:nuclear receptor activity"/>
    <property type="evidence" value="ECO:0007669"/>
    <property type="project" value="TreeGrafter"/>
</dbReference>
<sequence>KILLYSGIDARKESCGLQRVDRHISHLEYKSRSFHLILGRDVNYFELDFELLRVCSTREKPCCFSSLMIEEIVDEVPTSAISSQSMIAVRKSKRILSNCRICGDSAVHINYGVISCASCKMFFYRNINVEQRETLKCDFNDNCEINIYNRHICSFCRLEKCFAMGMQRELIRGSRSTKNRKKNRPTTTRPLLVRQDKKEQPQQFPTLNLLQSDVSTLNADQWNLLSNLIHCYDEHGGLPYAQHFIKEQNSLPLKCRFKCAAIGEFFRQMLHEGQLIYEKNGDFLSLSSQDRSTLIHTTVKHTSCFGGTFILYQTQLMDYESFFQSGIILFGLPAMVSAKLLSDLFDSDMTLIKLVISILAFSTIDYVVYENTASVEMKKFIEIIHVQDMYTDLSWRYLLYKYGHTEAVLRFSNLIRCIFNANSAIIQATALDEFPAIIDYVVKRTERILVTDR</sequence>
<dbReference type="GO" id="GO:0000978">
    <property type="term" value="F:RNA polymerase II cis-regulatory region sequence-specific DNA binding"/>
    <property type="evidence" value="ECO:0007669"/>
    <property type="project" value="TreeGrafter"/>
</dbReference>
<reference evidence="12" key="1">
    <citation type="submission" date="2021-02" db="EMBL/GenBank/DDBJ databases">
        <authorList>
            <person name="Nowell W R."/>
        </authorList>
    </citation>
    <scope>NUCLEOTIDE SEQUENCE</scope>
</reference>
<evidence type="ECO:0000256" key="2">
    <source>
        <dbReference type="ARBA" id="ARBA00022771"/>
    </source>
</evidence>
<keyword evidence="1" id="KW-0479">Metal-binding</keyword>
<dbReference type="InterPro" id="IPR001628">
    <property type="entry name" value="Znf_hrmn_rcpt"/>
</dbReference>
<protein>
    <recommendedName>
        <fullName evidence="10">Nuclear receptor domain-containing protein</fullName>
    </recommendedName>
</protein>
<dbReference type="SMART" id="SM00399">
    <property type="entry name" value="ZnF_C4"/>
    <property type="match status" value="1"/>
</dbReference>
<dbReference type="PRINTS" id="PR00047">
    <property type="entry name" value="STROIDFINGER"/>
</dbReference>
<dbReference type="PROSITE" id="PS00031">
    <property type="entry name" value="NUCLEAR_REC_DBD_1"/>
    <property type="match status" value="1"/>
</dbReference>
<dbReference type="AlphaFoldDB" id="A0A8S2J5J7"/>
<name>A0A8S2J5J7_9BILA</name>
<keyword evidence="6" id="KW-0804">Transcription</keyword>
<dbReference type="GO" id="GO:0000122">
    <property type="term" value="P:negative regulation of transcription by RNA polymerase II"/>
    <property type="evidence" value="ECO:0007669"/>
    <property type="project" value="TreeGrafter"/>
</dbReference>
<keyword evidence="4" id="KW-0805">Transcription regulation</keyword>
<evidence type="ECO:0000313" key="11">
    <source>
        <dbReference type="EMBL" id="CAF3788284.1"/>
    </source>
</evidence>
<dbReference type="EMBL" id="CAJOBH010000394">
    <property type="protein sequence ID" value="CAF3788284.1"/>
    <property type="molecule type" value="Genomic_DNA"/>
</dbReference>
<dbReference type="Pfam" id="PF00105">
    <property type="entry name" value="zf-C4"/>
    <property type="match status" value="1"/>
</dbReference>
<keyword evidence="2" id="KW-0863">Zinc-finger</keyword>
<dbReference type="Proteomes" id="UP000681967">
    <property type="component" value="Unassembled WGS sequence"/>
</dbReference>
<dbReference type="Gene3D" id="3.30.50.10">
    <property type="entry name" value="Erythroid Transcription Factor GATA-1, subunit A"/>
    <property type="match status" value="1"/>
</dbReference>
<evidence type="ECO:0000313" key="12">
    <source>
        <dbReference type="EMBL" id="CAF3795896.1"/>
    </source>
</evidence>
<dbReference type="PANTHER" id="PTHR24082">
    <property type="entry name" value="NUCLEAR HORMONE RECEPTOR"/>
    <property type="match status" value="1"/>
</dbReference>
<feature type="compositionally biased region" description="Basic residues" evidence="9">
    <location>
        <begin position="175"/>
        <end position="184"/>
    </location>
</feature>
<dbReference type="InterPro" id="IPR050234">
    <property type="entry name" value="Nuclear_hormone_rcpt_NR1"/>
</dbReference>
<evidence type="ECO:0000256" key="6">
    <source>
        <dbReference type="ARBA" id="ARBA00023163"/>
    </source>
</evidence>
<evidence type="ECO:0000256" key="9">
    <source>
        <dbReference type="SAM" id="MobiDB-lite"/>
    </source>
</evidence>
<evidence type="ECO:0000256" key="1">
    <source>
        <dbReference type="ARBA" id="ARBA00022723"/>
    </source>
</evidence>
<gene>
    <name evidence="11" type="ORF">BYL167_LOCUS2301</name>
    <name evidence="12" type="ORF">GIL414_LOCUS810</name>
</gene>
<accession>A0A8S2J5J7</accession>
<dbReference type="GO" id="GO:0030154">
    <property type="term" value="P:cell differentiation"/>
    <property type="evidence" value="ECO:0007669"/>
    <property type="project" value="TreeGrafter"/>
</dbReference>
<dbReference type="PANTHER" id="PTHR24082:SF507">
    <property type="entry name" value="BILE ACID RECEPTOR-RELATED"/>
    <property type="match status" value="1"/>
</dbReference>
<keyword evidence="7" id="KW-0675">Receptor</keyword>
<dbReference type="EMBL" id="CAJOBJ010000111">
    <property type="protein sequence ID" value="CAF3795896.1"/>
    <property type="molecule type" value="Genomic_DNA"/>
</dbReference>
<comment type="caution">
    <text evidence="12">The sequence shown here is derived from an EMBL/GenBank/DDBJ whole genome shotgun (WGS) entry which is preliminary data.</text>
</comment>
<evidence type="ECO:0000256" key="7">
    <source>
        <dbReference type="ARBA" id="ARBA00023170"/>
    </source>
</evidence>
<evidence type="ECO:0000256" key="5">
    <source>
        <dbReference type="ARBA" id="ARBA00023125"/>
    </source>
</evidence>
<evidence type="ECO:0000256" key="3">
    <source>
        <dbReference type="ARBA" id="ARBA00022833"/>
    </source>
</evidence>
<evidence type="ECO:0000259" key="10">
    <source>
        <dbReference type="PROSITE" id="PS51030"/>
    </source>
</evidence>
<dbReference type="Proteomes" id="UP000681720">
    <property type="component" value="Unassembled WGS sequence"/>
</dbReference>
<evidence type="ECO:0000313" key="13">
    <source>
        <dbReference type="Proteomes" id="UP000681720"/>
    </source>
</evidence>
<organism evidence="12 13">
    <name type="scientific">Rotaria magnacalcarata</name>
    <dbReference type="NCBI Taxonomy" id="392030"/>
    <lineage>
        <taxon>Eukaryota</taxon>
        <taxon>Metazoa</taxon>
        <taxon>Spiralia</taxon>
        <taxon>Gnathifera</taxon>
        <taxon>Rotifera</taxon>
        <taxon>Eurotatoria</taxon>
        <taxon>Bdelloidea</taxon>
        <taxon>Philodinida</taxon>
        <taxon>Philodinidae</taxon>
        <taxon>Rotaria</taxon>
    </lineage>
</organism>
<feature type="region of interest" description="Disordered" evidence="9">
    <location>
        <begin position="173"/>
        <end position="200"/>
    </location>
</feature>
<dbReference type="GO" id="GO:0008270">
    <property type="term" value="F:zinc ion binding"/>
    <property type="evidence" value="ECO:0007669"/>
    <property type="project" value="UniProtKB-KW"/>
</dbReference>
<dbReference type="PROSITE" id="PS51030">
    <property type="entry name" value="NUCLEAR_REC_DBD_2"/>
    <property type="match status" value="1"/>
</dbReference>
<evidence type="ECO:0000256" key="8">
    <source>
        <dbReference type="ARBA" id="ARBA00023242"/>
    </source>
</evidence>
<keyword evidence="3" id="KW-0862">Zinc</keyword>